<keyword evidence="2" id="KW-0812">Transmembrane</keyword>
<dbReference type="AlphaFoldDB" id="A0A6A2YRH4"/>
<organism evidence="8 9">
    <name type="scientific">Hibiscus syriacus</name>
    <name type="common">Rose of Sharon</name>
    <dbReference type="NCBI Taxonomy" id="106335"/>
    <lineage>
        <taxon>Eukaryota</taxon>
        <taxon>Viridiplantae</taxon>
        <taxon>Streptophyta</taxon>
        <taxon>Embryophyta</taxon>
        <taxon>Tracheophyta</taxon>
        <taxon>Spermatophyta</taxon>
        <taxon>Magnoliopsida</taxon>
        <taxon>eudicotyledons</taxon>
        <taxon>Gunneridae</taxon>
        <taxon>Pentapetalae</taxon>
        <taxon>rosids</taxon>
        <taxon>malvids</taxon>
        <taxon>Malvales</taxon>
        <taxon>Malvaceae</taxon>
        <taxon>Malvoideae</taxon>
        <taxon>Hibiscus</taxon>
    </lineage>
</organism>
<dbReference type="PANTHER" id="PTHR30566">
    <property type="entry name" value="YNAI-RELATED MECHANOSENSITIVE ION CHANNEL"/>
    <property type="match status" value="1"/>
</dbReference>
<dbReference type="SUPFAM" id="SSF50182">
    <property type="entry name" value="Sm-like ribonucleoproteins"/>
    <property type="match status" value="1"/>
</dbReference>
<dbReference type="GO" id="GO:0016020">
    <property type="term" value="C:membrane"/>
    <property type="evidence" value="ECO:0007669"/>
    <property type="project" value="UniProtKB-SubCell"/>
</dbReference>
<dbReference type="PANTHER" id="PTHR30566:SF5">
    <property type="entry name" value="MECHANOSENSITIVE ION CHANNEL PROTEIN 1, MITOCHONDRIAL-RELATED"/>
    <property type="match status" value="1"/>
</dbReference>
<evidence type="ECO:0000259" key="7">
    <source>
        <dbReference type="Pfam" id="PF00924"/>
    </source>
</evidence>
<dbReference type="InterPro" id="IPR006685">
    <property type="entry name" value="MscS_channel_2nd"/>
</dbReference>
<evidence type="ECO:0000256" key="2">
    <source>
        <dbReference type="ARBA" id="ARBA00022692"/>
    </source>
</evidence>
<evidence type="ECO:0000256" key="6">
    <source>
        <dbReference type="ARBA" id="ARBA00023303"/>
    </source>
</evidence>
<dbReference type="EMBL" id="VEPZ02001294">
    <property type="protein sequence ID" value="KAE8681973.1"/>
    <property type="molecule type" value="Genomic_DNA"/>
</dbReference>
<evidence type="ECO:0000256" key="3">
    <source>
        <dbReference type="ARBA" id="ARBA00022989"/>
    </source>
</evidence>
<keyword evidence="4" id="KW-0406">Ion transport</keyword>
<feature type="domain" description="Mechanosensitive ion channel MscS" evidence="7">
    <location>
        <begin position="31"/>
        <end position="115"/>
    </location>
</feature>
<keyword evidence="6" id="KW-0407">Ion channel</keyword>
<proteinExistence type="predicted"/>
<comment type="caution">
    <text evidence="8">The sequence shown here is derived from an EMBL/GenBank/DDBJ whole genome shotgun (WGS) entry which is preliminary data.</text>
</comment>
<keyword evidence="9" id="KW-1185">Reference proteome</keyword>
<evidence type="ECO:0000256" key="4">
    <source>
        <dbReference type="ARBA" id="ARBA00023065"/>
    </source>
</evidence>
<comment type="subcellular location">
    <subcellularLocation>
        <location evidence="1">Membrane</location>
    </subcellularLocation>
</comment>
<dbReference type="InterPro" id="IPR023408">
    <property type="entry name" value="MscS_beta-dom_sf"/>
</dbReference>
<keyword evidence="4" id="KW-0813">Transport</keyword>
<dbReference type="Gene3D" id="2.30.30.60">
    <property type="match status" value="1"/>
</dbReference>
<reference evidence="8" key="1">
    <citation type="submission" date="2019-09" db="EMBL/GenBank/DDBJ databases">
        <title>Draft genome information of white flower Hibiscus syriacus.</title>
        <authorList>
            <person name="Kim Y.-M."/>
        </authorList>
    </citation>
    <scope>NUCLEOTIDE SEQUENCE [LARGE SCALE GENOMIC DNA]</scope>
    <source>
        <strain evidence="8">YM2019G1</strain>
    </source>
</reference>
<sequence>MLGATYYPTSPYPITYENRVRVATAFAFKEILGNVLRGLSMQFSKPFSLGDTIKFIFPNLSGGVRFHLTRNCSGSIEGQVMEMGLTNTTLLNSEKFPVLVPNSLFSSLVIVNKSRAQWRAVVTKIPLQIKSLNKVSQISDDIKIMLRSHSEVFLGKEAPYCFLSNVDSYYAELTVGCNLRHMVISHPLFLLSDVYFL</sequence>
<dbReference type="InterPro" id="IPR010920">
    <property type="entry name" value="LSM_dom_sf"/>
</dbReference>
<keyword evidence="3" id="KW-1133">Transmembrane helix</keyword>
<evidence type="ECO:0000256" key="1">
    <source>
        <dbReference type="ARBA" id="ARBA00004370"/>
    </source>
</evidence>
<evidence type="ECO:0000313" key="8">
    <source>
        <dbReference type="EMBL" id="KAE8681973.1"/>
    </source>
</evidence>
<evidence type="ECO:0000313" key="9">
    <source>
        <dbReference type="Proteomes" id="UP000436088"/>
    </source>
</evidence>
<evidence type="ECO:0000256" key="5">
    <source>
        <dbReference type="ARBA" id="ARBA00023136"/>
    </source>
</evidence>
<accession>A0A6A2YRH4</accession>
<gene>
    <name evidence="8" type="ORF">F3Y22_tig00111278pilonHSYRG00073</name>
</gene>
<dbReference type="Pfam" id="PF00924">
    <property type="entry name" value="MS_channel_2nd"/>
    <property type="match status" value="1"/>
</dbReference>
<protein>
    <submittedName>
        <fullName evidence="8">Mechanosensitive ion channel protein 1</fullName>
    </submittedName>
</protein>
<name>A0A6A2YRH4_HIBSY</name>
<dbReference type="Proteomes" id="UP000436088">
    <property type="component" value="Unassembled WGS sequence"/>
</dbReference>
<keyword evidence="5" id="KW-0472">Membrane</keyword>
<dbReference type="GO" id="GO:0034220">
    <property type="term" value="P:monoatomic ion transmembrane transport"/>
    <property type="evidence" value="ECO:0007669"/>
    <property type="project" value="UniProtKB-KW"/>
</dbReference>